<accession>A0A6N8INX2</accession>
<comment type="caution">
    <text evidence="6">The sequence shown here is derived from an EMBL/GenBank/DDBJ whole genome shotgun (WGS) entry which is preliminary data.</text>
</comment>
<evidence type="ECO:0000256" key="3">
    <source>
        <dbReference type="ARBA" id="ARBA00022989"/>
    </source>
</evidence>
<evidence type="ECO:0000256" key="2">
    <source>
        <dbReference type="ARBA" id="ARBA00022692"/>
    </source>
</evidence>
<feature type="transmembrane region" description="Helical" evidence="5">
    <location>
        <begin position="295"/>
        <end position="315"/>
    </location>
</feature>
<sequence>MVLHENSFVGRLHSRCNRAVSPHRTTPAAPLPPWMIGLAGLLSLAVAMGIGRFAFTPLLPLMLQAGQLDVGAGGWLAAANYVGYLVGALTASRTGWPAARLALVALVGTALLTAAMALGGPVPWLAALRLLAGIASAWAFVATSIWCLAALAAHGATPWASALYAGVGLGIAVAGLDCLVGASAGWSADALWIQLGVLAALLVAPVAWVLVRLPAAPTGRAAGAPAPLPAGSRGLVAAYAMLGFGYILPATFLPAMARTLVDDPRLFGLAWPAFGATAALSTLVAARALRRLPRLQLWAAAHVLMGLGVLLPSLWLTGWSIAASALLVGGTFMVVTLAGVQEIRARAQGDATRLVGWMTTAFALGQIAGPVASALLLRLAPAHGLDLALQAGAASLFASAAWLWRAAPCPASPSPETLHAR</sequence>
<feature type="transmembrane region" description="Helical" evidence="5">
    <location>
        <begin position="34"/>
        <end position="55"/>
    </location>
</feature>
<reference evidence="6 7" key="1">
    <citation type="submission" date="2019-12" db="EMBL/GenBank/DDBJ databases">
        <authorList>
            <person name="Huq M.A."/>
        </authorList>
    </citation>
    <scope>NUCLEOTIDE SEQUENCE [LARGE SCALE GENOMIC DNA]</scope>
    <source>
        <strain evidence="6 7">MAH-25</strain>
    </source>
</reference>
<feature type="transmembrane region" description="Helical" evidence="5">
    <location>
        <begin position="130"/>
        <end position="151"/>
    </location>
</feature>
<dbReference type="SUPFAM" id="SSF103473">
    <property type="entry name" value="MFS general substrate transporter"/>
    <property type="match status" value="1"/>
</dbReference>
<feature type="transmembrane region" description="Helical" evidence="5">
    <location>
        <begin position="234"/>
        <end position="257"/>
    </location>
</feature>
<keyword evidence="7" id="KW-1185">Reference proteome</keyword>
<dbReference type="InterPro" id="IPR036259">
    <property type="entry name" value="MFS_trans_sf"/>
</dbReference>
<proteinExistence type="predicted"/>
<feature type="transmembrane region" description="Helical" evidence="5">
    <location>
        <begin position="269"/>
        <end position="288"/>
    </location>
</feature>
<dbReference type="GO" id="GO:0005886">
    <property type="term" value="C:plasma membrane"/>
    <property type="evidence" value="ECO:0007669"/>
    <property type="project" value="TreeGrafter"/>
</dbReference>
<protein>
    <submittedName>
        <fullName evidence="6">YbfB/YjiJ family MFS transporter</fullName>
    </submittedName>
</protein>
<keyword evidence="4 5" id="KW-0472">Membrane</keyword>
<dbReference type="AlphaFoldDB" id="A0A6N8INX2"/>
<dbReference type="PANTHER" id="PTHR23537:SF1">
    <property type="entry name" value="SUGAR TRANSPORTER"/>
    <property type="match status" value="1"/>
</dbReference>
<comment type="subcellular location">
    <subcellularLocation>
        <location evidence="1">Membrane</location>
        <topology evidence="1">Multi-pass membrane protein</topology>
    </subcellularLocation>
</comment>
<dbReference type="Gene3D" id="1.20.1250.20">
    <property type="entry name" value="MFS general substrate transporter like domains"/>
    <property type="match status" value="1"/>
</dbReference>
<dbReference type="Proteomes" id="UP000469385">
    <property type="component" value="Unassembled WGS sequence"/>
</dbReference>
<dbReference type="PANTHER" id="PTHR23537">
    <property type="match status" value="1"/>
</dbReference>
<feature type="transmembrane region" description="Helical" evidence="5">
    <location>
        <begin position="163"/>
        <end position="186"/>
    </location>
</feature>
<evidence type="ECO:0000313" key="7">
    <source>
        <dbReference type="Proteomes" id="UP000469385"/>
    </source>
</evidence>
<organism evidence="6 7">
    <name type="scientific">Ramlibacter pinisoli</name>
    <dbReference type="NCBI Taxonomy" id="2682844"/>
    <lineage>
        <taxon>Bacteria</taxon>
        <taxon>Pseudomonadati</taxon>
        <taxon>Pseudomonadota</taxon>
        <taxon>Betaproteobacteria</taxon>
        <taxon>Burkholderiales</taxon>
        <taxon>Comamonadaceae</taxon>
        <taxon>Ramlibacter</taxon>
    </lineage>
</organism>
<evidence type="ECO:0000313" key="6">
    <source>
        <dbReference type="EMBL" id="MVQ28010.1"/>
    </source>
</evidence>
<name>A0A6N8INX2_9BURK</name>
<keyword evidence="3 5" id="KW-1133">Transmembrane helix</keyword>
<dbReference type="Pfam" id="PF06779">
    <property type="entry name" value="MFS_4"/>
    <property type="match status" value="1"/>
</dbReference>
<evidence type="ECO:0000256" key="4">
    <source>
        <dbReference type="ARBA" id="ARBA00023136"/>
    </source>
</evidence>
<dbReference type="InterPro" id="IPR001958">
    <property type="entry name" value="Tet-R_TetA/multi-R_MdtG-like"/>
</dbReference>
<feature type="transmembrane region" description="Helical" evidence="5">
    <location>
        <begin position="192"/>
        <end position="213"/>
    </location>
</feature>
<dbReference type="EMBL" id="WSEL01000002">
    <property type="protein sequence ID" value="MVQ28010.1"/>
    <property type="molecule type" value="Genomic_DNA"/>
</dbReference>
<feature type="transmembrane region" description="Helical" evidence="5">
    <location>
        <begin position="387"/>
        <end position="404"/>
    </location>
</feature>
<feature type="transmembrane region" description="Helical" evidence="5">
    <location>
        <begin position="361"/>
        <end position="381"/>
    </location>
</feature>
<feature type="transmembrane region" description="Helical" evidence="5">
    <location>
        <begin position="321"/>
        <end position="340"/>
    </location>
</feature>
<dbReference type="GO" id="GO:0022857">
    <property type="term" value="F:transmembrane transporter activity"/>
    <property type="evidence" value="ECO:0007669"/>
    <property type="project" value="InterPro"/>
</dbReference>
<gene>
    <name evidence="6" type="ORF">GON04_01005</name>
</gene>
<keyword evidence="2 5" id="KW-0812">Transmembrane</keyword>
<evidence type="ECO:0000256" key="1">
    <source>
        <dbReference type="ARBA" id="ARBA00004141"/>
    </source>
</evidence>
<feature type="transmembrane region" description="Helical" evidence="5">
    <location>
        <begin position="98"/>
        <end position="118"/>
    </location>
</feature>
<dbReference type="PRINTS" id="PR01035">
    <property type="entry name" value="TCRTETA"/>
</dbReference>
<feature type="transmembrane region" description="Helical" evidence="5">
    <location>
        <begin position="75"/>
        <end position="91"/>
    </location>
</feature>
<dbReference type="InterPro" id="IPR010645">
    <property type="entry name" value="MFS_4"/>
</dbReference>
<evidence type="ECO:0000256" key="5">
    <source>
        <dbReference type="SAM" id="Phobius"/>
    </source>
</evidence>